<evidence type="ECO:0000256" key="1">
    <source>
        <dbReference type="SAM" id="MobiDB-lite"/>
    </source>
</evidence>
<reference evidence="3 4" key="1">
    <citation type="journal article" date="2019" name="ACS Chem. Biol.">
        <title>Identification and Mobilization of a Cryptic Antibiotic Biosynthesis Gene Locus from a Human-Pathogenic Nocardia Isolate.</title>
        <authorList>
            <person name="Herisse M."/>
            <person name="Ishida K."/>
            <person name="Porter J.L."/>
            <person name="Howden B."/>
            <person name="Hertweck C."/>
            <person name="Stinear T.P."/>
            <person name="Pidot S.J."/>
        </authorList>
    </citation>
    <scope>NUCLEOTIDE SEQUENCE [LARGE SCALE GENOMIC DNA]</scope>
    <source>
        <strain evidence="3 4">AUSMDU00012717</strain>
    </source>
</reference>
<name>A0A6G9YSH2_9NOCA</name>
<feature type="region of interest" description="Disordered" evidence="1">
    <location>
        <begin position="1"/>
        <end position="29"/>
    </location>
</feature>
<dbReference type="Gene3D" id="3.30.450.180">
    <property type="match status" value="1"/>
</dbReference>
<gene>
    <name evidence="3" type="ORF">F5544_42280</name>
</gene>
<evidence type="ECO:0000259" key="2">
    <source>
        <dbReference type="SMART" id="SM00530"/>
    </source>
</evidence>
<protein>
    <submittedName>
        <fullName evidence="3">Helix-turn-helix domain-containing protein</fullName>
    </submittedName>
</protein>
<dbReference type="AlphaFoldDB" id="A0A6G9YSH2"/>
<dbReference type="InterPro" id="IPR010982">
    <property type="entry name" value="Lambda_DNA-bd_dom_sf"/>
</dbReference>
<dbReference type="EMBL" id="CP046172">
    <property type="protein sequence ID" value="QIS16265.1"/>
    <property type="molecule type" value="Genomic_DNA"/>
</dbReference>
<dbReference type="InterPro" id="IPR001387">
    <property type="entry name" value="Cro/C1-type_HTH"/>
</dbReference>
<dbReference type="Pfam" id="PF17765">
    <property type="entry name" value="MLTR_LBD"/>
    <property type="match status" value="1"/>
</dbReference>
<dbReference type="GO" id="GO:0003677">
    <property type="term" value="F:DNA binding"/>
    <property type="evidence" value="ECO:0007669"/>
    <property type="project" value="InterPro"/>
</dbReference>
<dbReference type="InterPro" id="IPR041413">
    <property type="entry name" value="MLTR_LBD"/>
</dbReference>
<dbReference type="Gene3D" id="1.10.260.40">
    <property type="entry name" value="lambda repressor-like DNA-binding domains"/>
    <property type="match status" value="1"/>
</dbReference>
<dbReference type="KEGG" id="nah:F5544_42280"/>
<dbReference type="PANTHER" id="PTHR35010">
    <property type="entry name" value="BLL4672 PROTEIN-RELATED"/>
    <property type="match status" value="1"/>
</dbReference>
<evidence type="ECO:0000313" key="3">
    <source>
        <dbReference type="EMBL" id="QIS16265.1"/>
    </source>
</evidence>
<evidence type="ECO:0000313" key="4">
    <source>
        <dbReference type="Proteomes" id="UP000503540"/>
    </source>
</evidence>
<dbReference type="SMART" id="SM00530">
    <property type="entry name" value="HTH_XRE"/>
    <property type="match status" value="1"/>
</dbReference>
<accession>A0A6G9YSH2</accession>
<dbReference type="PANTHER" id="PTHR35010:SF2">
    <property type="entry name" value="BLL4672 PROTEIN"/>
    <property type="match status" value="1"/>
</dbReference>
<organism evidence="3 4">
    <name type="scientific">Nocardia arthritidis</name>
    <dbReference type="NCBI Taxonomy" id="228602"/>
    <lineage>
        <taxon>Bacteria</taxon>
        <taxon>Bacillati</taxon>
        <taxon>Actinomycetota</taxon>
        <taxon>Actinomycetes</taxon>
        <taxon>Mycobacteriales</taxon>
        <taxon>Nocardiaceae</taxon>
        <taxon>Nocardia</taxon>
    </lineage>
</organism>
<keyword evidence="4" id="KW-1185">Reference proteome</keyword>
<feature type="domain" description="HTH cro/C1-type" evidence="2">
    <location>
        <begin position="64"/>
        <end position="138"/>
    </location>
</feature>
<proteinExistence type="predicted"/>
<dbReference type="Pfam" id="PF13560">
    <property type="entry name" value="HTH_31"/>
    <property type="match status" value="1"/>
</dbReference>
<sequence>MSLASNRFRPLSNNSRAPSVMNRDWPRPTVARNCRCSPGSLIRGSVRVGFGRLDDMDKHALADFLRRRRAGLRPDDVGLHPDPKRRRRTPGLRREEVAWLADISANYYERLEQARAPRPSPQVLTALAGVLRLGPDEQRYLTQLAGHEPSRPGVPDDEVPAGVLLMLERLTEAPAYVQNVRYDVLAWNALAAKLFDDFDAERNLLRIAFGSRRERVSCGGRDGAARFVRQAVAELRAAAVRYPNDPRIPELIEWLSTRDIDFRNGWAAHEVAPPATIWKRFEHPDVGAVELDAQTLSVPGHDHRIVIYTAEPGSPAAEALRELRISAQRR</sequence>
<dbReference type="SUPFAM" id="SSF47413">
    <property type="entry name" value="lambda repressor-like DNA-binding domains"/>
    <property type="match status" value="1"/>
</dbReference>
<dbReference type="Proteomes" id="UP000503540">
    <property type="component" value="Chromosome"/>
</dbReference>